<dbReference type="InterPro" id="IPR038664">
    <property type="entry name" value="Gar1/Naf1_Cbf5-bd_sf"/>
</dbReference>
<dbReference type="Pfam" id="PF04410">
    <property type="entry name" value="Gar1"/>
    <property type="match status" value="1"/>
</dbReference>
<reference evidence="9" key="1">
    <citation type="submission" date="2022-07" db="EMBL/GenBank/DDBJ databases">
        <title>Phylogenomic reconstructions and comparative analyses of Kickxellomycotina fungi.</title>
        <authorList>
            <person name="Reynolds N.K."/>
            <person name="Stajich J.E."/>
            <person name="Barry K."/>
            <person name="Grigoriev I.V."/>
            <person name="Crous P."/>
            <person name="Smith M.E."/>
        </authorList>
    </citation>
    <scope>NUCLEOTIDE SEQUENCE</scope>
    <source>
        <strain evidence="9">NBRC 105414</strain>
    </source>
</reference>
<protein>
    <recommendedName>
        <fullName evidence="7">H/ACA ribonucleoprotein complex subunit</fullName>
    </recommendedName>
</protein>
<organism evidence="9 10">
    <name type="scientific">Coemansia javaensis</name>
    <dbReference type="NCBI Taxonomy" id="2761396"/>
    <lineage>
        <taxon>Eukaryota</taxon>
        <taxon>Fungi</taxon>
        <taxon>Fungi incertae sedis</taxon>
        <taxon>Zoopagomycota</taxon>
        <taxon>Kickxellomycotina</taxon>
        <taxon>Kickxellomycetes</taxon>
        <taxon>Kickxellales</taxon>
        <taxon>Kickxellaceae</taxon>
        <taxon>Coemansia</taxon>
    </lineage>
</organism>
<evidence type="ECO:0000256" key="2">
    <source>
        <dbReference type="ARBA" id="ARBA00022517"/>
    </source>
</evidence>
<dbReference type="PANTHER" id="PTHR31633:SF1">
    <property type="entry name" value="H_ACA RIBONUCLEOPROTEIN COMPLEX NON-CORE SUBUNIT NAF1"/>
    <property type="match status" value="1"/>
</dbReference>
<comment type="similarity">
    <text evidence="7">Belongs to the GAR1 family.</text>
</comment>
<evidence type="ECO:0000256" key="8">
    <source>
        <dbReference type="SAM" id="MobiDB-lite"/>
    </source>
</evidence>
<dbReference type="GO" id="GO:0003723">
    <property type="term" value="F:RNA binding"/>
    <property type="evidence" value="ECO:0007669"/>
    <property type="project" value="UniProtKB-KW"/>
</dbReference>
<comment type="function">
    <text evidence="7">Required for ribosome biogenesis. Part of a complex which catalyzes pseudouridylation of rRNA. This involves the isomerization of uridine such that the ribose is subsequently attached to C5, instead of the normal N1. Pseudouridine ("psi") residues may serve to stabilize the conformation of rRNAs.</text>
</comment>
<comment type="similarity">
    <text evidence="1">Belongs to the NAF1 family.</text>
</comment>
<dbReference type="Gene3D" id="2.40.10.230">
    <property type="entry name" value="Probable tRNA pseudouridine synthase domain"/>
    <property type="match status" value="1"/>
</dbReference>
<evidence type="ECO:0000256" key="1">
    <source>
        <dbReference type="ARBA" id="ARBA00009801"/>
    </source>
</evidence>
<dbReference type="OrthoDB" id="21550at2759"/>
<comment type="subunit">
    <text evidence="7">Component of the small nucleolar ribonucleoprotein particles containing H/ACA-type snoRNAs (H/ACA snoRNPs).</text>
</comment>
<name>A0A9W8HIU1_9FUNG</name>
<feature type="compositionally biased region" description="Acidic residues" evidence="8">
    <location>
        <begin position="179"/>
        <end position="198"/>
    </location>
</feature>
<dbReference type="GO" id="GO:0006364">
    <property type="term" value="P:rRNA processing"/>
    <property type="evidence" value="ECO:0007669"/>
    <property type="project" value="UniProtKB-KW"/>
</dbReference>
<comment type="caution">
    <text evidence="9">The sequence shown here is derived from an EMBL/GenBank/DDBJ whole genome shotgun (WGS) entry which is preliminary data.</text>
</comment>
<evidence type="ECO:0000256" key="5">
    <source>
        <dbReference type="ARBA" id="ARBA00022884"/>
    </source>
</evidence>
<evidence type="ECO:0000256" key="6">
    <source>
        <dbReference type="ARBA" id="ARBA00023242"/>
    </source>
</evidence>
<keyword evidence="4" id="KW-0597">Phosphoprotein</keyword>
<dbReference type="SUPFAM" id="SSF50447">
    <property type="entry name" value="Translation proteins"/>
    <property type="match status" value="1"/>
</dbReference>
<keyword evidence="10" id="KW-1185">Reference proteome</keyword>
<keyword evidence="6 7" id="KW-0539">Nucleus</keyword>
<dbReference type="InterPro" id="IPR007504">
    <property type="entry name" value="H/ACA_rnp_Gar1/Naf1"/>
</dbReference>
<evidence type="ECO:0000313" key="10">
    <source>
        <dbReference type="Proteomes" id="UP001140217"/>
    </source>
</evidence>
<keyword evidence="5 7" id="KW-0694">RNA-binding</keyword>
<feature type="region of interest" description="Disordered" evidence="8">
    <location>
        <begin position="1"/>
        <end position="50"/>
    </location>
</feature>
<evidence type="ECO:0000256" key="3">
    <source>
        <dbReference type="ARBA" id="ARBA00022552"/>
    </source>
</evidence>
<evidence type="ECO:0000313" key="9">
    <source>
        <dbReference type="EMBL" id="KAJ2785975.1"/>
    </source>
</evidence>
<accession>A0A9W8HIU1</accession>
<keyword evidence="7" id="KW-0687">Ribonucleoprotein</keyword>
<dbReference type="AlphaFoldDB" id="A0A9W8HIU1"/>
<sequence length="260" mass="27705">MQEGESSDTESSSGSDFDVDDDDSDGRKVVSDDDDDDGGMGGGGMGGSSSVVLTTRHEITDPPIPEPAVRQIPETAQLCALGTIRSVVGASVTIQSQLSGETHVLDTESLVAFEDRSVLGAVYDVFGPVARPVYTVRLRSPEEARDGRCAAGRPVFYALGWARMLATDRLRTKGNDASNEYDEEVGSDAMDFSDDDAEMAFRRQRKRERAERATGKAVPPLPLPTAPPPPPPPAAQSSAPSVAGRKLQSYEDICDPDLGF</sequence>
<dbReference type="GO" id="GO:0005730">
    <property type="term" value="C:nucleolus"/>
    <property type="evidence" value="ECO:0007669"/>
    <property type="project" value="UniProtKB-SubCell"/>
</dbReference>
<dbReference type="GO" id="GO:0005732">
    <property type="term" value="C:sno(s)RNA-containing ribonucleoprotein complex"/>
    <property type="evidence" value="ECO:0007669"/>
    <property type="project" value="InterPro"/>
</dbReference>
<dbReference type="EMBL" id="JANBUL010000005">
    <property type="protein sequence ID" value="KAJ2785975.1"/>
    <property type="molecule type" value="Genomic_DNA"/>
</dbReference>
<keyword evidence="3 7" id="KW-0698">rRNA processing</keyword>
<evidence type="ECO:0000256" key="4">
    <source>
        <dbReference type="ARBA" id="ARBA00022553"/>
    </source>
</evidence>
<dbReference type="GO" id="GO:0000493">
    <property type="term" value="P:box H/ACA snoRNP assembly"/>
    <property type="evidence" value="ECO:0007669"/>
    <property type="project" value="InterPro"/>
</dbReference>
<dbReference type="Proteomes" id="UP001140217">
    <property type="component" value="Unassembled WGS sequence"/>
</dbReference>
<dbReference type="GO" id="GO:0001522">
    <property type="term" value="P:pseudouridine synthesis"/>
    <property type="evidence" value="ECO:0007669"/>
    <property type="project" value="InterPro"/>
</dbReference>
<proteinExistence type="inferred from homology"/>
<dbReference type="InterPro" id="IPR040309">
    <property type="entry name" value="Naf1"/>
</dbReference>
<feature type="compositionally biased region" description="Pro residues" evidence="8">
    <location>
        <begin position="219"/>
        <end position="234"/>
    </location>
</feature>
<comment type="subcellular location">
    <subcellularLocation>
        <location evidence="7">Nucleus</location>
        <location evidence="7">Nucleolus</location>
    </subcellularLocation>
</comment>
<evidence type="ECO:0000256" key="7">
    <source>
        <dbReference type="RuleBase" id="RU364004"/>
    </source>
</evidence>
<dbReference type="InterPro" id="IPR009000">
    <property type="entry name" value="Transl_B-barrel_sf"/>
</dbReference>
<keyword evidence="2 7" id="KW-0690">Ribosome biogenesis</keyword>
<feature type="region of interest" description="Disordered" evidence="8">
    <location>
        <begin position="174"/>
        <end position="260"/>
    </location>
</feature>
<dbReference type="PANTHER" id="PTHR31633">
    <property type="entry name" value="H/ACA RIBONUCLEOPROTEIN COMPLEX NON-CORE SUBUNIT NAF1"/>
    <property type="match status" value="1"/>
</dbReference>
<gene>
    <name evidence="9" type="ORF">H4R18_000190</name>
</gene>